<accession>A0ABT5NA92</accession>
<dbReference type="GeneID" id="70100458"/>
<gene>
    <name evidence="1" type="ORF">M5G21_04750</name>
</gene>
<name>A0ABT5NA92_9PSED</name>
<dbReference type="RefSeq" id="WP_057438703.1">
    <property type="nucleotide sequence ID" value="NZ_JAMDGV010000002.1"/>
</dbReference>
<comment type="caution">
    <text evidence="1">The sequence shown here is derived from an EMBL/GenBank/DDBJ whole genome shotgun (WGS) entry which is preliminary data.</text>
</comment>
<dbReference type="EMBL" id="JAMDHD010000007">
    <property type="protein sequence ID" value="MDD0984264.1"/>
    <property type="molecule type" value="Genomic_DNA"/>
</dbReference>
<keyword evidence="2" id="KW-1185">Reference proteome</keyword>
<reference evidence="1" key="1">
    <citation type="submission" date="2022-05" db="EMBL/GenBank/DDBJ databases">
        <title>Novel Pseudomonas spp. Isolated from a Rainbow Trout Aquaculture Facility.</title>
        <authorList>
            <person name="Testerman T."/>
            <person name="Graf J."/>
        </authorList>
    </citation>
    <scope>NUCLEOTIDE SEQUENCE</scope>
    <source>
        <strain evidence="1">ID1050</strain>
    </source>
</reference>
<evidence type="ECO:0000313" key="1">
    <source>
        <dbReference type="EMBL" id="MDD0984264.1"/>
    </source>
</evidence>
<sequence>MPTPQPHNTTGHLTADIDGRAYTAESVSLNLYSSSIIAGGPIEGILKEGIFFTFPDHIKPGTYEMNRDTLVGAWYNPGQNQNSWYADNNDEDKMEVISVSLEAEPSLEISFKFFAVNSADTQQRKKIIGVAKFEGASQQGTVQYKTQ</sequence>
<protein>
    <submittedName>
        <fullName evidence="1">Uncharacterized protein</fullName>
    </submittedName>
</protein>
<proteinExistence type="predicted"/>
<evidence type="ECO:0000313" key="2">
    <source>
        <dbReference type="Proteomes" id="UP001148189"/>
    </source>
</evidence>
<organism evidence="1 2">
    <name type="scientific">Pseudomonas shahriarae</name>
    <dbReference type="NCBI Taxonomy" id="2745512"/>
    <lineage>
        <taxon>Bacteria</taxon>
        <taxon>Pseudomonadati</taxon>
        <taxon>Pseudomonadota</taxon>
        <taxon>Gammaproteobacteria</taxon>
        <taxon>Pseudomonadales</taxon>
        <taxon>Pseudomonadaceae</taxon>
        <taxon>Pseudomonas</taxon>
    </lineage>
</organism>
<dbReference type="Proteomes" id="UP001148189">
    <property type="component" value="Unassembled WGS sequence"/>
</dbReference>